<proteinExistence type="predicted"/>
<dbReference type="EMBL" id="JAKILJ010000041">
    <property type="protein sequence ID" value="MCL1106773.1"/>
    <property type="molecule type" value="Genomic_DNA"/>
</dbReference>
<protein>
    <submittedName>
        <fullName evidence="1">Uncharacterized protein</fullName>
    </submittedName>
</protein>
<sequence length="233" mass="26283">MQTQFTVQIGSFHKINKIPNAWSNDAYLQLMALMGLDDGLEGMDSAELREMCMMSLNDLGTVEAAKMVLTHLFSDEVTEGKIDQLANDMASDRLWEEYSDCLFHERFFSAYALLREAFNGVFAQPTGVEFSVNITAENTDDLTMFDQSLHPAMVRLLACGLSPDALMHRLYEEQISGTQFPEAEGILWQLVLVSTQEGARQYKMVSSQFWFGQFAQVEQFDATSHADVADEDE</sequence>
<accession>A0A9X1Z6V7</accession>
<dbReference type="AlphaFoldDB" id="A0A9X1Z6V7"/>
<dbReference type="RefSeq" id="WP_188926118.1">
    <property type="nucleotide sequence ID" value="NZ_BMQI01000039.1"/>
</dbReference>
<comment type="caution">
    <text evidence="1">The sequence shown here is derived from an EMBL/GenBank/DDBJ whole genome shotgun (WGS) entry which is preliminary data.</text>
</comment>
<reference evidence="1" key="1">
    <citation type="submission" date="2022-01" db="EMBL/GenBank/DDBJ databases">
        <title>Whole genome-based taxonomy of the Shewanellaceae.</title>
        <authorList>
            <person name="Martin-Rodriguez A.J."/>
        </authorList>
    </citation>
    <scope>NUCLEOTIDE SEQUENCE</scope>
    <source>
        <strain evidence="1">DSM 23803</strain>
    </source>
</reference>
<gene>
    <name evidence="1" type="ORF">L2749_16185</name>
</gene>
<name>A0A9X1Z6V7_9GAMM</name>
<evidence type="ECO:0000313" key="1">
    <source>
        <dbReference type="EMBL" id="MCL1106773.1"/>
    </source>
</evidence>
<evidence type="ECO:0000313" key="2">
    <source>
        <dbReference type="Proteomes" id="UP001139408"/>
    </source>
</evidence>
<keyword evidence="2" id="KW-1185">Reference proteome</keyword>
<dbReference type="Proteomes" id="UP001139408">
    <property type="component" value="Unassembled WGS sequence"/>
</dbReference>
<organism evidence="1 2">
    <name type="scientific">Shewanella algicola</name>
    <dbReference type="NCBI Taxonomy" id="640633"/>
    <lineage>
        <taxon>Bacteria</taxon>
        <taxon>Pseudomonadati</taxon>
        <taxon>Pseudomonadota</taxon>
        <taxon>Gammaproteobacteria</taxon>
        <taxon>Alteromonadales</taxon>
        <taxon>Shewanellaceae</taxon>
        <taxon>Shewanella</taxon>
    </lineage>
</organism>